<dbReference type="AlphaFoldDB" id="A0A1D3D1P2"/>
<feature type="compositionally biased region" description="Low complexity" evidence="1">
    <location>
        <begin position="10"/>
        <end position="24"/>
    </location>
</feature>
<evidence type="ECO:0000313" key="3">
    <source>
        <dbReference type="Proteomes" id="UP000095192"/>
    </source>
</evidence>
<proteinExistence type="predicted"/>
<sequence length="437" mass="48804">MSNKGRSPARESASPSSPAGPRGAINGDADNAEDFSDIVGLSPTGRCATMCIFGCISIMGCRSSVVRRLSFYPPFPAGYSLEDGQLYIQDSIHGGPAGGVVRTAGSEQLKQRPKPQEGQESIQQLLARNHLPERVKVCFIRKARRKQLAAVLLWSTAGVPSSCNSEEEKMQFALSNRPLVIFSHGNSTDIGFMFGLHYRMCFRCHVNVLAYDYSGYGWSDGRASEAALYSDIRAVFQYAVKQLSVPPQKIILRRLRAELRLCGEEEGPASRRTYSSFSDFIRAVVVCTPSPGLRLFISDIDKAPWFDAFQNAEKLRKVHDVPMLLIHGQLDRQVPFTHALKLEASCREADAMRATRMHSNKSCCLPVTSMGYMKALSSEPLTPRNTELHHQRVQTWWVENADHNDIEHKAGDEYYVRISAFVDFCAKWHSQCDSTTR</sequence>
<dbReference type="PANTHER" id="PTHR12277">
    <property type="entry name" value="ALPHA/BETA HYDROLASE DOMAIN-CONTAINING PROTEIN"/>
    <property type="match status" value="1"/>
</dbReference>
<dbReference type="SUPFAM" id="SSF53474">
    <property type="entry name" value="alpha/beta-Hydrolases"/>
    <property type="match status" value="1"/>
</dbReference>
<feature type="region of interest" description="Disordered" evidence="1">
    <location>
        <begin position="1"/>
        <end position="31"/>
    </location>
</feature>
<comment type="caution">
    <text evidence="2">The sequence shown here is derived from an EMBL/GenBank/DDBJ whole genome shotgun (WGS) entry which is preliminary data.</text>
</comment>
<evidence type="ECO:0000256" key="1">
    <source>
        <dbReference type="SAM" id="MobiDB-lite"/>
    </source>
</evidence>
<accession>A0A1D3D1P2</accession>
<dbReference type="VEuPathDB" id="ToxoDB:cyc_02888"/>
<dbReference type="PANTHER" id="PTHR12277:SF81">
    <property type="entry name" value="PROTEIN ABHD13"/>
    <property type="match status" value="1"/>
</dbReference>
<protein>
    <submittedName>
        <fullName evidence="2">Uncharacterized protein</fullName>
    </submittedName>
</protein>
<dbReference type="InParanoid" id="A0A1D3D1P2"/>
<name>A0A1D3D1P2_9EIME</name>
<dbReference type="Gene3D" id="3.40.50.1820">
    <property type="entry name" value="alpha/beta hydrolase"/>
    <property type="match status" value="2"/>
</dbReference>
<organism evidence="2 3">
    <name type="scientific">Cyclospora cayetanensis</name>
    <dbReference type="NCBI Taxonomy" id="88456"/>
    <lineage>
        <taxon>Eukaryota</taxon>
        <taxon>Sar</taxon>
        <taxon>Alveolata</taxon>
        <taxon>Apicomplexa</taxon>
        <taxon>Conoidasida</taxon>
        <taxon>Coccidia</taxon>
        <taxon>Eucoccidiorida</taxon>
        <taxon>Eimeriorina</taxon>
        <taxon>Eimeriidae</taxon>
        <taxon>Cyclospora</taxon>
    </lineage>
</organism>
<keyword evidence="3" id="KW-1185">Reference proteome</keyword>
<dbReference type="EMBL" id="JROU02001115">
    <property type="protein sequence ID" value="OEH77362.1"/>
    <property type="molecule type" value="Genomic_DNA"/>
</dbReference>
<evidence type="ECO:0000313" key="2">
    <source>
        <dbReference type="EMBL" id="OEH77362.1"/>
    </source>
</evidence>
<gene>
    <name evidence="2" type="ORF">cyc_02888</name>
</gene>
<dbReference type="VEuPathDB" id="ToxoDB:LOC34619667"/>
<dbReference type="Proteomes" id="UP000095192">
    <property type="component" value="Unassembled WGS sequence"/>
</dbReference>
<dbReference type="InterPro" id="IPR029058">
    <property type="entry name" value="AB_hydrolase_fold"/>
</dbReference>
<reference evidence="2 3" key="1">
    <citation type="journal article" date="2016" name="BMC Genomics">
        <title>Comparative genomics reveals Cyclospora cayetanensis possesses coccidia-like metabolism and invasion components but unique surface antigens.</title>
        <authorList>
            <person name="Liu S."/>
            <person name="Wang L."/>
            <person name="Zheng H."/>
            <person name="Xu Z."/>
            <person name="Roellig D.M."/>
            <person name="Li N."/>
            <person name="Frace M.A."/>
            <person name="Tang K."/>
            <person name="Arrowood M.J."/>
            <person name="Moss D.M."/>
            <person name="Zhang L."/>
            <person name="Feng Y."/>
            <person name="Xiao L."/>
        </authorList>
    </citation>
    <scope>NUCLEOTIDE SEQUENCE [LARGE SCALE GENOMIC DNA]</scope>
    <source>
        <strain evidence="2 3">CHN_HEN01</strain>
    </source>
</reference>